<protein>
    <recommendedName>
        <fullName evidence="2">C2H2-type domain-containing protein</fullName>
    </recommendedName>
</protein>
<dbReference type="CDD" id="cd00303">
    <property type="entry name" value="retropepsin_like"/>
    <property type="match status" value="2"/>
</dbReference>
<evidence type="ECO:0000313" key="4">
    <source>
        <dbReference type="Proteomes" id="UP000622797"/>
    </source>
</evidence>
<accession>A0A8H4WR11</accession>
<feature type="compositionally biased region" description="Acidic residues" evidence="1">
    <location>
        <begin position="30"/>
        <end position="46"/>
    </location>
</feature>
<reference evidence="3" key="1">
    <citation type="journal article" date="2020" name="BMC Genomics">
        <title>Correction to: Identification and distribution of gene clusters required for synthesis of sphingolipid metabolism inhibitors in diverse species of the filamentous fungus Fusarium.</title>
        <authorList>
            <person name="Kim H.S."/>
            <person name="Lohmar J.M."/>
            <person name="Busman M."/>
            <person name="Brown D.W."/>
            <person name="Naumann T.A."/>
            <person name="Divon H.H."/>
            <person name="Lysoe E."/>
            <person name="Uhlig S."/>
            <person name="Proctor R.H."/>
        </authorList>
    </citation>
    <scope>NUCLEOTIDE SEQUENCE</scope>
    <source>
        <strain evidence="3">NRRL 20472</strain>
    </source>
</reference>
<reference evidence="3" key="2">
    <citation type="submission" date="2020-05" db="EMBL/GenBank/DDBJ databases">
        <authorList>
            <person name="Kim H.-S."/>
            <person name="Proctor R.H."/>
            <person name="Brown D.W."/>
        </authorList>
    </citation>
    <scope>NUCLEOTIDE SEQUENCE</scope>
    <source>
        <strain evidence="3">NRRL 20472</strain>
    </source>
</reference>
<name>A0A8H4WR11_9HYPO</name>
<sequence length="627" mass="70105">MDYAHYYDPDEVVPRNSPLLRPSHVRLEPDTLDVSDEEETDLEDVIEPWNPALRDKKRQRTIDSERKDKQRKKNKNSLSNWKDAFLVHQMSPRYGWELATSEFNNPLPPDQTVTETPPSSFSRKRRRKRNVLPLFVSDPKILTQSTHIRVEACPDSGSEENIISLELVNQLKLEVIGIAAGVKEFSLPNGKIVQPVGCVILACVFAAGTPPPTPCVESTFYVFNTLAVPMIMGMEFLLGTETLNKHTDRLVEQVIPSMQNLRVNSVGRPKRNIVCRLNDLIGHAAVDTGSDLNFVHPRVIPQGTFTVAPAYEYLEFADGSLGLTSGVFQPTFSIGCNDDLKEFQSVTELMSPEFYVLDNLNTDILIGQDTTDDLEVLTAHLRSVVHISEADAACNIIRHRGKIEQCVRKGFEKVKDIFSSSRMESNTTIEQEALVKLELQRENAKQEHKRAVPSGPVGPLPPLTPQAPTIRSNEGNVSTEDIPTGSQRLPSLRSTFEEIRGLSPESTVVELSDSDSGVHKCQYYGCNAAPFQTQYLLNSHMNIHSSARPHYCPVGGCPRSEGGRGFKRRNEMIRHSLVHDSPGPDNLARHVLLDHIDVDRNDPIFLDVLAQRPDGPNRGRRRRGPPS</sequence>
<evidence type="ECO:0000313" key="3">
    <source>
        <dbReference type="EMBL" id="KAF4947658.1"/>
    </source>
</evidence>
<proteinExistence type="predicted"/>
<dbReference type="EMBL" id="JABEXW010001094">
    <property type="protein sequence ID" value="KAF4947658.1"/>
    <property type="molecule type" value="Genomic_DNA"/>
</dbReference>
<dbReference type="SUPFAM" id="SSF57667">
    <property type="entry name" value="beta-beta-alpha zinc fingers"/>
    <property type="match status" value="1"/>
</dbReference>
<comment type="caution">
    <text evidence="3">The sequence shown here is derived from an EMBL/GenBank/DDBJ whole genome shotgun (WGS) entry which is preliminary data.</text>
</comment>
<feature type="compositionally biased region" description="Polar residues" evidence="1">
    <location>
        <begin position="470"/>
        <end position="488"/>
    </location>
</feature>
<feature type="compositionally biased region" description="Pro residues" evidence="1">
    <location>
        <begin position="456"/>
        <end position="465"/>
    </location>
</feature>
<dbReference type="AlphaFoldDB" id="A0A8H4WR11"/>
<organism evidence="3 4">
    <name type="scientific">Fusarium sarcochroum</name>
    <dbReference type="NCBI Taxonomy" id="1208366"/>
    <lineage>
        <taxon>Eukaryota</taxon>
        <taxon>Fungi</taxon>
        <taxon>Dikarya</taxon>
        <taxon>Ascomycota</taxon>
        <taxon>Pezizomycotina</taxon>
        <taxon>Sordariomycetes</taxon>
        <taxon>Hypocreomycetidae</taxon>
        <taxon>Hypocreales</taxon>
        <taxon>Nectriaceae</taxon>
        <taxon>Fusarium</taxon>
        <taxon>Fusarium lateritium species complex</taxon>
    </lineage>
</organism>
<evidence type="ECO:0000256" key="1">
    <source>
        <dbReference type="SAM" id="MobiDB-lite"/>
    </source>
</evidence>
<gene>
    <name evidence="3" type="ORF">FSARC_13919</name>
</gene>
<dbReference type="SMART" id="SM00355">
    <property type="entry name" value="ZnF_C2H2"/>
    <property type="match status" value="2"/>
</dbReference>
<feature type="compositionally biased region" description="Polar residues" evidence="1">
    <location>
        <begin position="111"/>
        <end position="121"/>
    </location>
</feature>
<dbReference type="Gene3D" id="3.30.160.60">
    <property type="entry name" value="Classic Zinc Finger"/>
    <property type="match status" value="1"/>
</dbReference>
<dbReference type="OrthoDB" id="6079484at2759"/>
<dbReference type="Proteomes" id="UP000622797">
    <property type="component" value="Unassembled WGS sequence"/>
</dbReference>
<evidence type="ECO:0000259" key="2">
    <source>
        <dbReference type="SMART" id="SM00355"/>
    </source>
</evidence>
<dbReference type="InterPro" id="IPR013087">
    <property type="entry name" value="Znf_C2H2_type"/>
</dbReference>
<keyword evidence="4" id="KW-1185">Reference proteome</keyword>
<feature type="region of interest" description="Disordered" evidence="1">
    <location>
        <begin position="105"/>
        <end position="126"/>
    </location>
</feature>
<feature type="domain" description="C2H2-type" evidence="2">
    <location>
        <begin position="550"/>
        <end position="579"/>
    </location>
</feature>
<feature type="region of interest" description="Disordered" evidence="1">
    <location>
        <begin position="1"/>
        <end position="76"/>
    </location>
</feature>
<dbReference type="InterPro" id="IPR036236">
    <property type="entry name" value="Znf_C2H2_sf"/>
</dbReference>
<feature type="region of interest" description="Disordered" evidence="1">
    <location>
        <begin position="444"/>
        <end position="488"/>
    </location>
</feature>
<feature type="domain" description="C2H2-type" evidence="2">
    <location>
        <begin position="519"/>
        <end position="544"/>
    </location>
</feature>